<feature type="domain" description="DUF7771" evidence="2">
    <location>
        <begin position="97"/>
        <end position="187"/>
    </location>
</feature>
<reference evidence="3" key="2">
    <citation type="submission" date="2021-02" db="EMBL/GenBank/DDBJ databases">
        <authorList>
            <person name="Kimball J.A."/>
            <person name="Haas M.W."/>
            <person name="Macchietto M."/>
            <person name="Kono T."/>
            <person name="Duquette J."/>
            <person name="Shao M."/>
        </authorList>
    </citation>
    <scope>NUCLEOTIDE SEQUENCE</scope>
    <source>
        <tissue evidence="3">Fresh leaf tissue</tissue>
    </source>
</reference>
<name>A0A8J5RJW8_ZIZPA</name>
<feature type="chain" id="PRO_5035187418" description="DUF7771 domain-containing protein" evidence="1">
    <location>
        <begin position="33"/>
        <end position="197"/>
    </location>
</feature>
<dbReference type="PANTHER" id="PTHR36487">
    <property type="entry name" value="OS09G0296500 PROTEIN-RELATED"/>
    <property type="match status" value="1"/>
</dbReference>
<sequence length="197" mass="21884">MAGRRALDSASVVASAIAALLAAAATTTTTEGAISSWEARSDDDYHIFVENRMSENMHLSCYAVHGAGRSEFYHSFRADPGREVQLPFLQAVSRARLVCKWACDGNYLRGVTLFSSSWREATSGACRRRGGGCNVVFEGQEMFVSQRSGGGRRLLGDLPQHECQKMLLIFNRRCWYKQHNHAYVGRVMSGLTDYMMA</sequence>
<dbReference type="AlphaFoldDB" id="A0A8J5RJW8"/>
<proteinExistence type="predicted"/>
<evidence type="ECO:0000313" key="3">
    <source>
        <dbReference type="EMBL" id="KAG8061010.1"/>
    </source>
</evidence>
<keyword evidence="1" id="KW-0732">Signal</keyword>
<comment type="caution">
    <text evidence="3">The sequence shown here is derived from an EMBL/GenBank/DDBJ whole genome shotgun (WGS) entry which is preliminary data.</text>
</comment>
<dbReference type="OrthoDB" id="655097at2759"/>
<dbReference type="PANTHER" id="PTHR36487:SF3">
    <property type="entry name" value="OS09G0297900 PROTEIN"/>
    <property type="match status" value="1"/>
</dbReference>
<organism evidence="3 4">
    <name type="scientific">Zizania palustris</name>
    <name type="common">Northern wild rice</name>
    <dbReference type="NCBI Taxonomy" id="103762"/>
    <lineage>
        <taxon>Eukaryota</taxon>
        <taxon>Viridiplantae</taxon>
        <taxon>Streptophyta</taxon>
        <taxon>Embryophyta</taxon>
        <taxon>Tracheophyta</taxon>
        <taxon>Spermatophyta</taxon>
        <taxon>Magnoliopsida</taxon>
        <taxon>Liliopsida</taxon>
        <taxon>Poales</taxon>
        <taxon>Poaceae</taxon>
        <taxon>BOP clade</taxon>
        <taxon>Oryzoideae</taxon>
        <taxon>Oryzeae</taxon>
        <taxon>Zizaniinae</taxon>
        <taxon>Zizania</taxon>
    </lineage>
</organism>
<dbReference type="Proteomes" id="UP000729402">
    <property type="component" value="Unassembled WGS sequence"/>
</dbReference>
<accession>A0A8J5RJW8</accession>
<dbReference type="InterPro" id="IPR056673">
    <property type="entry name" value="DUF7771"/>
</dbReference>
<gene>
    <name evidence="3" type="ORF">GUJ93_ZPchr0002g24751</name>
</gene>
<evidence type="ECO:0000313" key="4">
    <source>
        <dbReference type="Proteomes" id="UP000729402"/>
    </source>
</evidence>
<keyword evidence="4" id="KW-1185">Reference proteome</keyword>
<dbReference type="Pfam" id="PF24974">
    <property type="entry name" value="DUF7771"/>
    <property type="match status" value="1"/>
</dbReference>
<protein>
    <recommendedName>
        <fullName evidence="2">DUF7771 domain-containing protein</fullName>
    </recommendedName>
</protein>
<evidence type="ECO:0000256" key="1">
    <source>
        <dbReference type="SAM" id="SignalP"/>
    </source>
</evidence>
<dbReference type="EMBL" id="JAAALK010000287">
    <property type="protein sequence ID" value="KAG8061010.1"/>
    <property type="molecule type" value="Genomic_DNA"/>
</dbReference>
<reference evidence="3" key="1">
    <citation type="journal article" date="2021" name="bioRxiv">
        <title>Whole Genome Assembly and Annotation of Northern Wild Rice, Zizania palustris L., Supports a Whole Genome Duplication in the Zizania Genus.</title>
        <authorList>
            <person name="Haas M."/>
            <person name="Kono T."/>
            <person name="Macchietto M."/>
            <person name="Millas R."/>
            <person name="McGilp L."/>
            <person name="Shao M."/>
            <person name="Duquette J."/>
            <person name="Hirsch C.N."/>
            <person name="Kimball J."/>
        </authorList>
    </citation>
    <scope>NUCLEOTIDE SEQUENCE</scope>
    <source>
        <tissue evidence="3">Fresh leaf tissue</tissue>
    </source>
</reference>
<feature type="signal peptide" evidence="1">
    <location>
        <begin position="1"/>
        <end position="32"/>
    </location>
</feature>
<evidence type="ECO:0000259" key="2">
    <source>
        <dbReference type="Pfam" id="PF24974"/>
    </source>
</evidence>